<name>A0A3E1YFT7_9BACT</name>
<gene>
    <name evidence="2" type="ORF">DVR12_00120</name>
</gene>
<dbReference type="RefSeq" id="WP_116973426.1">
    <property type="nucleotide sequence ID" value="NZ_QPMM01000001.1"/>
</dbReference>
<protein>
    <recommendedName>
        <fullName evidence="1">DUF5977 domain-containing protein</fullName>
    </recommendedName>
</protein>
<evidence type="ECO:0000313" key="2">
    <source>
        <dbReference type="EMBL" id="RFS26232.1"/>
    </source>
</evidence>
<organism evidence="2 3">
    <name type="scientific">Chitinophaga silvatica</name>
    <dbReference type="NCBI Taxonomy" id="2282649"/>
    <lineage>
        <taxon>Bacteria</taxon>
        <taxon>Pseudomonadati</taxon>
        <taxon>Bacteroidota</taxon>
        <taxon>Chitinophagia</taxon>
        <taxon>Chitinophagales</taxon>
        <taxon>Chitinophagaceae</taxon>
        <taxon>Chitinophaga</taxon>
    </lineage>
</organism>
<accession>A0A3E1YFT7</accession>
<dbReference type="Pfam" id="PF19404">
    <property type="entry name" value="DUF5977"/>
    <property type="match status" value="1"/>
</dbReference>
<evidence type="ECO:0000259" key="1">
    <source>
        <dbReference type="Pfam" id="PF19404"/>
    </source>
</evidence>
<sequence length="983" mass="109287">MFPSTELPNARLALRSVQKTGQYSSIDPPYIFDYYHDKNLGGAASYVPPRTWPSQDHFGYFNRSPLYSDYSTVDNTWNNARGLSYTTQRFVNGYGEAVLGTLSQITYPTGGRLNFEYELNTETYSGSTVLTGGVRVARTLYTDMLDSAKKVIRGYRYVKIDSTSSGWGYEPPLYKDTVFTTSIIPLGTSPNYAANMAYNVALVTAPVAINAYANSLSFSQISGQLSFNIFASMAITIIANLFDSPPAPNPQKSDVVTNAYEFSNHPSKNNLLPHLYQRVEVLEGNGTNNIGKTIYEFTSPTEIALAVPVLQPPYSDRTRSLPWMYGLLKRKLELDKSNRPVTELTNTYKFTQKNWGLTSQYSVRYKATQMLMCYDSYFAANAASKTKIISEGYYPLSGSAELSSSVIKDYDSTGNFTQTTKNYVNDLTYLYPKTVTTVNSIGDTIQERYYYPADYNSSVVPLNRLKDANALSTVVSRETWQLKPGAQYLLDATVTDFKPQITGNINAEQLFRLQTAAPLPSATAGTFNPALLNRLPAFNIRQESLSYNDSGKVVNIVSQGSPEQSYMWGYKGERVVAVLQNADAAHKDKVGTTPGTATSAIITANPGETKSVTFTLAQTGSVYIKLEVLAPEARYCRYNLTGGSPVITKSGYLCQVITPGTLNETWDSWKISYPVSIMLGNLNAGTYTLTTDQFSVSPTTSANPFRVNYTYYTDQTTNVASEFYYEGFEDSSYLVLEKPYIGQRFKPGVFTIPFTMPNSRSYRVDYWYRSTQWIYTSKPYTNGMTLTDGQAIDEVRVYPIDAQITTYTYTPSGNISSVSDQNGKITFYEYDGMNRLSFVRDQNGNIVKRICYNYAGQPETCGGTSYSNVAYTQIFTKSGCGRGFTPSSLPYTVAAGTYVADDQETANNMALADIEKNGQNYVDLNGQCQCLGIDHKAINGICEKGIKKTFIDFIGSQCREGYWYLFSDGTYSAKTYGNYVVCP</sequence>
<comment type="caution">
    <text evidence="2">The sequence shown here is derived from an EMBL/GenBank/DDBJ whole genome shotgun (WGS) entry which is preliminary data.</text>
</comment>
<keyword evidence="3" id="KW-1185">Reference proteome</keyword>
<evidence type="ECO:0000313" key="3">
    <source>
        <dbReference type="Proteomes" id="UP000260644"/>
    </source>
</evidence>
<feature type="domain" description="DUF5977" evidence="1">
    <location>
        <begin position="866"/>
        <end position="928"/>
    </location>
</feature>
<reference evidence="2 3" key="1">
    <citation type="submission" date="2018-07" db="EMBL/GenBank/DDBJ databases">
        <title>Chitinophaga K2CV101002-2 sp. nov., isolated from a monsoon evergreen broad-leaved forest soil.</title>
        <authorList>
            <person name="Lv Y."/>
        </authorList>
    </citation>
    <scope>NUCLEOTIDE SEQUENCE [LARGE SCALE GENOMIC DNA]</scope>
    <source>
        <strain evidence="2 3">GDMCC 1.1288</strain>
    </source>
</reference>
<dbReference type="InterPro" id="IPR046020">
    <property type="entry name" value="DUF5977"/>
</dbReference>
<dbReference type="EMBL" id="QPMM01000001">
    <property type="protein sequence ID" value="RFS26232.1"/>
    <property type="molecule type" value="Genomic_DNA"/>
</dbReference>
<proteinExistence type="predicted"/>
<dbReference type="OrthoDB" id="680656at2"/>
<dbReference type="AlphaFoldDB" id="A0A3E1YFT7"/>
<dbReference type="Proteomes" id="UP000260644">
    <property type="component" value="Unassembled WGS sequence"/>
</dbReference>